<dbReference type="NCBIfam" id="TIGR03523">
    <property type="entry name" value="GldN"/>
    <property type="match status" value="1"/>
</dbReference>
<dbReference type="Proteomes" id="UP000309594">
    <property type="component" value="Unassembled WGS sequence"/>
</dbReference>
<name>A0A4U1GCE5_9SPHI</name>
<proteinExistence type="predicted"/>
<feature type="chain" id="PRO_5020974899" evidence="1">
    <location>
        <begin position="20"/>
        <end position="315"/>
    </location>
</feature>
<reference evidence="2 3" key="1">
    <citation type="submission" date="2019-04" db="EMBL/GenBank/DDBJ databases">
        <title>Pedobacter sp. RP-1-16 sp. nov., isolated from Arctic soil.</title>
        <authorList>
            <person name="Dahal R.H."/>
            <person name="Kim D.-U."/>
        </authorList>
    </citation>
    <scope>NUCLEOTIDE SEQUENCE [LARGE SCALE GENOMIC DNA]</scope>
    <source>
        <strain evidence="2 3">RP-1-16</strain>
    </source>
</reference>
<keyword evidence="1" id="KW-0732">Signal</keyword>
<evidence type="ECO:0000256" key="1">
    <source>
        <dbReference type="SAM" id="SignalP"/>
    </source>
</evidence>
<comment type="caution">
    <text evidence="2">The sequence shown here is derived from an EMBL/GenBank/DDBJ whole genome shotgun (WGS) entry which is preliminary data.</text>
</comment>
<dbReference type="AlphaFoldDB" id="A0A4U1GCE5"/>
<organism evidence="2 3">
    <name type="scientific">Pedobacter hiemivivus</name>
    <dbReference type="NCBI Taxonomy" id="2530454"/>
    <lineage>
        <taxon>Bacteria</taxon>
        <taxon>Pseudomonadati</taxon>
        <taxon>Bacteroidota</taxon>
        <taxon>Sphingobacteriia</taxon>
        <taxon>Sphingobacteriales</taxon>
        <taxon>Sphingobacteriaceae</taxon>
        <taxon>Pedobacter</taxon>
    </lineage>
</organism>
<gene>
    <name evidence="2" type="primary">gldN</name>
    <name evidence="2" type="ORF">FBD94_14755</name>
</gene>
<evidence type="ECO:0000313" key="3">
    <source>
        <dbReference type="Proteomes" id="UP000309594"/>
    </source>
</evidence>
<dbReference type="EMBL" id="SWDX01000005">
    <property type="protein sequence ID" value="TKC60403.1"/>
    <property type="molecule type" value="Genomic_DNA"/>
</dbReference>
<dbReference type="InterPro" id="IPR019847">
    <property type="entry name" value="Gliding_motility_assoc_GldN"/>
</dbReference>
<sequence>MKKVLYTVLFLFICSASFAQSNKKRTTKPAVKAAATAAPVVTAPVVPVDTVPKVKKKIKTPPKDGYSVRADVDSNVMVQYADVREEDVFYAKRIWREIDLRDTINSVLKAENAKLIDILLEAVGNEELTVYSSKDTTAGKLLEDNDSFRIALTAQEALQSARGVTEGVADSATGKIAEPKLRRLRSDEFLKFRIKEDWILDIKRSIFEPRIIGLAPMKMVEGNWQPVFWIYYDDARELLSKKRMTNPLNDASQLTFDDFFVRRLFSSYVVKETNPANKNIIDILGQTDPKDTRKLHESERIKKSISDYEQSLWEY</sequence>
<dbReference type="Pfam" id="PF19841">
    <property type="entry name" value="GldN"/>
    <property type="match status" value="1"/>
</dbReference>
<protein>
    <submittedName>
        <fullName evidence="2">Gliding motility protein GldN</fullName>
    </submittedName>
</protein>
<evidence type="ECO:0000313" key="2">
    <source>
        <dbReference type="EMBL" id="TKC60403.1"/>
    </source>
</evidence>
<feature type="signal peptide" evidence="1">
    <location>
        <begin position="1"/>
        <end position="19"/>
    </location>
</feature>
<accession>A0A4U1GCE5</accession>